<reference evidence="3 4" key="1">
    <citation type="submission" date="2015-01" db="EMBL/GenBank/DDBJ databases">
        <title>The Genome Sequence of Rhinocladiella mackenzie CBS 650.93.</title>
        <authorList>
            <consortium name="The Broad Institute Genomics Platform"/>
            <person name="Cuomo C."/>
            <person name="de Hoog S."/>
            <person name="Gorbushina A."/>
            <person name="Stielow B."/>
            <person name="Teixiera M."/>
            <person name="Abouelleil A."/>
            <person name="Chapman S.B."/>
            <person name="Priest M."/>
            <person name="Young S.K."/>
            <person name="Wortman J."/>
            <person name="Nusbaum C."/>
            <person name="Birren B."/>
        </authorList>
    </citation>
    <scope>NUCLEOTIDE SEQUENCE [LARGE SCALE GENOMIC DNA]</scope>
    <source>
        <strain evidence="3 4">CBS 650.93</strain>
    </source>
</reference>
<dbReference type="InterPro" id="IPR036396">
    <property type="entry name" value="Cyt_P450_sf"/>
</dbReference>
<dbReference type="PANTHER" id="PTHR24305">
    <property type="entry name" value="CYTOCHROME P450"/>
    <property type="match status" value="1"/>
</dbReference>
<sequence>MAWVLAKLAFPSSSFCSTALIHYGLFFSVPLRPVFQKLLPERLYESLDIATYGFEFRRKYSVFEKYGPAFVLVTAGGNELNLIDPELAAEVLKRIKRFHQHRSYLLDSEHLWSQPNYQPGRELVTTTGLVFGESCRPAPEMLSSYMDELKGVTDDTARGMKTIAFNVLSTVGFGISRPRKEEKVEKPKGGYRMTYMEATKTVIEFPLHTKEMLENERRQLQKINDSEARSTLMSMLTGETKTTSLSKNSQILSEEEILGNIFVFTSAGFDTTANTMAYALALLATYPKWQDWLYEEISHVFGNKDTESLEYAEIFLRLSRCLALMYETMRLFPPVVHLAKQTNSAYDVSITTSTGKTYYIPSRTLIYISSVGLRRSPSTYGPDASEFRPDRWLIDPTPSPGVATIVNIKTMPKGTFLPWSPGPCSCPGMKMSQVEFVSVFMTIFGKYRCEPVKNFEGETDQQIKERFEAVMENSQPKLTLQMMGNRDLKVNWARR</sequence>
<dbReference type="InterPro" id="IPR050121">
    <property type="entry name" value="Cytochrome_P450_monoxygenase"/>
</dbReference>
<dbReference type="Proteomes" id="UP000053617">
    <property type="component" value="Unassembled WGS sequence"/>
</dbReference>
<dbReference type="GeneID" id="25297311"/>
<keyword evidence="2" id="KW-0349">Heme</keyword>
<dbReference type="AlphaFoldDB" id="A0A0D2I6U5"/>
<dbReference type="GO" id="GO:0005506">
    <property type="term" value="F:iron ion binding"/>
    <property type="evidence" value="ECO:0007669"/>
    <property type="project" value="InterPro"/>
</dbReference>
<keyword evidence="4" id="KW-1185">Reference proteome</keyword>
<dbReference type="SUPFAM" id="SSF48264">
    <property type="entry name" value="Cytochrome P450"/>
    <property type="match status" value="1"/>
</dbReference>
<dbReference type="Gene3D" id="1.10.630.10">
    <property type="entry name" value="Cytochrome P450"/>
    <property type="match status" value="1"/>
</dbReference>
<keyword evidence="2" id="KW-0479">Metal-binding</keyword>
<dbReference type="InterPro" id="IPR002401">
    <property type="entry name" value="Cyt_P450_E_grp-I"/>
</dbReference>
<organism evidence="3 4">
    <name type="scientific">Rhinocladiella mackenziei CBS 650.93</name>
    <dbReference type="NCBI Taxonomy" id="1442369"/>
    <lineage>
        <taxon>Eukaryota</taxon>
        <taxon>Fungi</taxon>
        <taxon>Dikarya</taxon>
        <taxon>Ascomycota</taxon>
        <taxon>Pezizomycotina</taxon>
        <taxon>Eurotiomycetes</taxon>
        <taxon>Chaetothyriomycetidae</taxon>
        <taxon>Chaetothyriales</taxon>
        <taxon>Herpotrichiellaceae</taxon>
        <taxon>Rhinocladiella</taxon>
    </lineage>
</organism>
<dbReference type="RefSeq" id="XP_013268650.1">
    <property type="nucleotide sequence ID" value="XM_013413196.1"/>
</dbReference>
<accession>A0A0D2I6U5</accession>
<dbReference type="GO" id="GO:0020037">
    <property type="term" value="F:heme binding"/>
    <property type="evidence" value="ECO:0007669"/>
    <property type="project" value="InterPro"/>
</dbReference>
<gene>
    <name evidence="3" type="ORF">Z518_09240</name>
</gene>
<evidence type="ECO:0008006" key="5">
    <source>
        <dbReference type="Google" id="ProtNLM"/>
    </source>
</evidence>
<dbReference type="STRING" id="1442369.A0A0D2I6U5"/>
<dbReference type="GO" id="GO:0004497">
    <property type="term" value="F:monooxygenase activity"/>
    <property type="evidence" value="ECO:0007669"/>
    <property type="project" value="InterPro"/>
</dbReference>
<evidence type="ECO:0000313" key="4">
    <source>
        <dbReference type="Proteomes" id="UP000053617"/>
    </source>
</evidence>
<comment type="cofactor">
    <cofactor evidence="2">
        <name>heme</name>
        <dbReference type="ChEBI" id="CHEBI:30413"/>
    </cofactor>
</comment>
<name>A0A0D2I6U5_9EURO</name>
<dbReference type="OrthoDB" id="1470350at2759"/>
<comment type="similarity">
    <text evidence="1">Belongs to the cytochrome P450 family.</text>
</comment>
<dbReference type="PRINTS" id="PR00385">
    <property type="entry name" value="P450"/>
</dbReference>
<evidence type="ECO:0000256" key="1">
    <source>
        <dbReference type="ARBA" id="ARBA00010617"/>
    </source>
</evidence>
<dbReference type="Pfam" id="PF00067">
    <property type="entry name" value="p450"/>
    <property type="match status" value="1"/>
</dbReference>
<feature type="binding site" description="axial binding residue" evidence="2">
    <location>
        <position position="426"/>
    </location>
    <ligand>
        <name>heme</name>
        <dbReference type="ChEBI" id="CHEBI:30413"/>
    </ligand>
    <ligandPart>
        <name>Fe</name>
        <dbReference type="ChEBI" id="CHEBI:18248"/>
    </ligandPart>
</feature>
<dbReference type="GO" id="GO:0016705">
    <property type="term" value="F:oxidoreductase activity, acting on paired donors, with incorporation or reduction of molecular oxygen"/>
    <property type="evidence" value="ECO:0007669"/>
    <property type="project" value="InterPro"/>
</dbReference>
<dbReference type="PRINTS" id="PR00463">
    <property type="entry name" value="EP450I"/>
</dbReference>
<dbReference type="HOGENOM" id="CLU_001570_25_2_1"/>
<dbReference type="EMBL" id="KN847481">
    <property type="protein sequence ID" value="KIX01514.1"/>
    <property type="molecule type" value="Genomic_DNA"/>
</dbReference>
<protein>
    <recommendedName>
        <fullName evidence="5">Cytochrome P450 monooxygenase</fullName>
    </recommendedName>
</protein>
<evidence type="ECO:0000256" key="2">
    <source>
        <dbReference type="PIRSR" id="PIRSR602401-1"/>
    </source>
</evidence>
<dbReference type="InterPro" id="IPR001128">
    <property type="entry name" value="Cyt_P450"/>
</dbReference>
<evidence type="ECO:0000313" key="3">
    <source>
        <dbReference type="EMBL" id="KIX01514.1"/>
    </source>
</evidence>
<proteinExistence type="inferred from homology"/>
<dbReference type="VEuPathDB" id="FungiDB:Z518_09240"/>
<keyword evidence="2" id="KW-0408">Iron</keyword>
<dbReference type="PANTHER" id="PTHR24305:SF166">
    <property type="entry name" value="CYTOCHROME P450 12A4, MITOCHONDRIAL-RELATED"/>
    <property type="match status" value="1"/>
</dbReference>